<reference evidence="4" key="1">
    <citation type="submission" date="2020-05" db="EMBL/GenBank/DDBJ databases">
        <authorList>
            <person name="Chiriac C."/>
            <person name="Salcher M."/>
            <person name="Ghai R."/>
            <person name="Kavagutti S V."/>
        </authorList>
    </citation>
    <scope>NUCLEOTIDE SEQUENCE</scope>
</reference>
<name>A0A6J6GCI6_9ZZZZ</name>
<evidence type="ECO:0000313" key="4">
    <source>
        <dbReference type="EMBL" id="CAB4597549.1"/>
    </source>
</evidence>
<dbReference type="GO" id="GO:0005829">
    <property type="term" value="C:cytosol"/>
    <property type="evidence" value="ECO:0007669"/>
    <property type="project" value="TreeGrafter"/>
</dbReference>
<dbReference type="SUPFAM" id="SSF51735">
    <property type="entry name" value="NAD(P)-binding Rossmann-fold domains"/>
    <property type="match status" value="1"/>
</dbReference>
<evidence type="ECO:0000256" key="1">
    <source>
        <dbReference type="ARBA" id="ARBA00006484"/>
    </source>
</evidence>
<dbReference type="PRINTS" id="PR00080">
    <property type="entry name" value="SDRFAMILY"/>
</dbReference>
<gene>
    <name evidence="4" type="ORF">UFOPK1826_00436</name>
</gene>
<dbReference type="PRINTS" id="PR00081">
    <property type="entry name" value="GDHRDH"/>
</dbReference>
<keyword evidence="3" id="KW-0560">Oxidoreductase</keyword>
<evidence type="ECO:0000256" key="3">
    <source>
        <dbReference type="ARBA" id="ARBA00023002"/>
    </source>
</evidence>
<proteinExistence type="inferred from homology"/>
<accession>A0A6J6GCI6</accession>
<comment type="similarity">
    <text evidence="1">Belongs to the short-chain dehydrogenases/reductases (SDR) family.</text>
</comment>
<dbReference type="PANTHER" id="PTHR43618:SF8">
    <property type="entry name" value="7ALPHA-HYDROXYSTEROID DEHYDROGENASE"/>
    <property type="match status" value="1"/>
</dbReference>
<sequence length="276" mass="29145">MPTLGSFACPNPTARIIFVMKDLFSLKGRVALVTGGSRGIGAMIVQGFLEHGCSRVYITARKAAQCDAAAKELSLYGECISIPGDISTQAGITALAAEIAEREPTLDILVNNAGAAWMAEFDEFSESGWDKTVDINMKTPFFLTQALAPQLRAAAIKNNHIAKVINIASIDGISVNEMETYSYAASKAGLIHMTKRMALRLIKDNIGVSAIAPGAFASDMNRLARDHGDAISTQIPAGRIGTPEDMAGAAIYLASRAGDYVVGSTIIVDGGVTYAR</sequence>
<organism evidence="4">
    <name type="scientific">freshwater metagenome</name>
    <dbReference type="NCBI Taxonomy" id="449393"/>
    <lineage>
        <taxon>unclassified sequences</taxon>
        <taxon>metagenomes</taxon>
        <taxon>ecological metagenomes</taxon>
    </lineage>
</organism>
<dbReference type="InterPro" id="IPR002347">
    <property type="entry name" value="SDR_fam"/>
</dbReference>
<evidence type="ECO:0000256" key="2">
    <source>
        <dbReference type="ARBA" id="ARBA00022857"/>
    </source>
</evidence>
<dbReference type="InterPro" id="IPR036291">
    <property type="entry name" value="NAD(P)-bd_dom_sf"/>
</dbReference>
<keyword evidence="2" id="KW-0521">NADP</keyword>
<dbReference type="EMBL" id="CAEZUN010000037">
    <property type="protein sequence ID" value="CAB4597549.1"/>
    <property type="molecule type" value="Genomic_DNA"/>
</dbReference>
<dbReference type="AlphaFoldDB" id="A0A6J6GCI6"/>
<dbReference type="Pfam" id="PF13561">
    <property type="entry name" value="adh_short_C2"/>
    <property type="match status" value="1"/>
</dbReference>
<dbReference type="GO" id="GO:0008709">
    <property type="term" value="F:cholate 7-alpha-dehydrogenase (NAD+) activity"/>
    <property type="evidence" value="ECO:0007669"/>
    <property type="project" value="TreeGrafter"/>
</dbReference>
<dbReference type="FunFam" id="3.40.50.720:FF:000084">
    <property type="entry name" value="Short-chain dehydrogenase reductase"/>
    <property type="match status" value="1"/>
</dbReference>
<dbReference type="Gene3D" id="3.40.50.720">
    <property type="entry name" value="NAD(P)-binding Rossmann-like Domain"/>
    <property type="match status" value="1"/>
</dbReference>
<protein>
    <submittedName>
        <fullName evidence="4">Unannotated protein</fullName>
    </submittedName>
</protein>
<dbReference type="PANTHER" id="PTHR43618">
    <property type="entry name" value="7-ALPHA-HYDROXYSTEROID DEHYDROGENASE"/>
    <property type="match status" value="1"/>
</dbReference>
<dbReference type="InterPro" id="IPR052178">
    <property type="entry name" value="Sec_Metab_Biosynth_SDR"/>
</dbReference>